<dbReference type="Pfam" id="PF00013">
    <property type="entry name" value="KH_1"/>
    <property type="match status" value="1"/>
</dbReference>
<dbReference type="InterPro" id="IPR020568">
    <property type="entry name" value="Ribosomal_Su5_D2-typ_SF"/>
</dbReference>
<organism evidence="11 12">
    <name type="scientific">Mesotoga infera</name>
    <dbReference type="NCBI Taxonomy" id="1236046"/>
    <lineage>
        <taxon>Bacteria</taxon>
        <taxon>Thermotogati</taxon>
        <taxon>Thermotogota</taxon>
        <taxon>Thermotogae</taxon>
        <taxon>Kosmotogales</taxon>
        <taxon>Kosmotogaceae</taxon>
        <taxon>Mesotoga</taxon>
    </lineage>
</organism>
<dbReference type="InterPro" id="IPR015848">
    <property type="entry name" value="PNPase_PH_RNA-bd_bac/org-type"/>
</dbReference>
<dbReference type="SUPFAM" id="SSF54791">
    <property type="entry name" value="Eukaryotic type KH-domain (KH-domain type I)"/>
    <property type="match status" value="1"/>
</dbReference>
<dbReference type="NCBIfam" id="TIGR03591">
    <property type="entry name" value="polynuc_phos"/>
    <property type="match status" value="1"/>
</dbReference>
<comment type="catalytic activity">
    <reaction evidence="8">
        <text>RNA(n+1) + phosphate = RNA(n) + a ribonucleoside 5'-diphosphate</text>
        <dbReference type="Rhea" id="RHEA:22096"/>
        <dbReference type="Rhea" id="RHEA-COMP:14527"/>
        <dbReference type="Rhea" id="RHEA-COMP:17342"/>
        <dbReference type="ChEBI" id="CHEBI:43474"/>
        <dbReference type="ChEBI" id="CHEBI:57930"/>
        <dbReference type="ChEBI" id="CHEBI:140395"/>
        <dbReference type="EC" id="2.7.7.8"/>
    </reaction>
</comment>
<dbReference type="NCBIfam" id="NF008805">
    <property type="entry name" value="PRK11824.1"/>
    <property type="match status" value="1"/>
</dbReference>
<dbReference type="PROSITE" id="PS50126">
    <property type="entry name" value="S1"/>
    <property type="match status" value="1"/>
</dbReference>
<feature type="compositionally biased region" description="Basic and acidic residues" evidence="9">
    <location>
        <begin position="730"/>
        <end position="753"/>
    </location>
</feature>
<name>A0A7Z7LGK2_9BACT</name>
<proteinExistence type="inferred from homology"/>
<dbReference type="SMART" id="SM00316">
    <property type="entry name" value="S1"/>
    <property type="match status" value="1"/>
</dbReference>
<dbReference type="GO" id="GO:0006396">
    <property type="term" value="P:RNA processing"/>
    <property type="evidence" value="ECO:0007669"/>
    <property type="project" value="InterPro"/>
</dbReference>
<gene>
    <name evidence="8 11" type="primary">pnp</name>
    <name evidence="11" type="ORF">MESINF_1907</name>
</gene>
<dbReference type="PIRSF" id="PIRSF005499">
    <property type="entry name" value="PNPase"/>
    <property type="match status" value="1"/>
</dbReference>
<evidence type="ECO:0000256" key="6">
    <source>
        <dbReference type="ARBA" id="ARBA00022842"/>
    </source>
</evidence>
<dbReference type="EMBL" id="LS974202">
    <property type="protein sequence ID" value="SSC13351.1"/>
    <property type="molecule type" value="Genomic_DNA"/>
</dbReference>
<dbReference type="FunFam" id="3.30.230.70:FF:000002">
    <property type="entry name" value="Polyribonucleotide nucleotidyltransferase"/>
    <property type="match status" value="1"/>
</dbReference>
<dbReference type="PANTHER" id="PTHR11252:SF0">
    <property type="entry name" value="POLYRIBONUCLEOTIDE NUCLEOTIDYLTRANSFERASE 1, MITOCHONDRIAL"/>
    <property type="match status" value="1"/>
</dbReference>
<dbReference type="InterPro" id="IPR012340">
    <property type="entry name" value="NA-bd_OB-fold"/>
</dbReference>
<evidence type="ECO:0000259" key="10">
    <source>
        <dbReference type="PROSITE" id="PS50126"/>
    </source>
</evidence>
<dbReference type="InterPro" id="IPR036612">
    <property type="entry name" value="KH_dom_type_1_sf"/>
</dbReference>
<comment type="cofactor">
    <cofactor evidence="8">
        <name>Mg(2+)</name>
        <dbReference type="ChEBI" id="CHEBI:18420"/>
    </cofactor>
</comment>
<dbReference type="CDD" id="cd11363">
    <property type="entry name" value="RNase_PH_PNPase_1"/>
    <property type="match status" value="1"/>
</dbReference>
<keyword evidence="12" id="KW-1185">Reference proteome</keyword>
<evidence type="ECO:0000256" key="5">
    <source>
        <dbReference type="ARBA" id="ARBA00022723"/>
    </source>
</evidence>
<reference evidence="11 12" key="1">
    <citation type="submission" date="2017-01" db="EMBL/GenBank/DDBJ databases">
        <authorList>
            <person name="Erauso G."/>
        </authorList>
    </citation>
    <scope>NUCLEOTIDE SEQUENCE [LARGE SCALE GENOMIC DNA]</scope>
    <source>
        <strain evidence="11">MESINF1</strain>
    </source>
</reference>
<dbReference type="PROSITE" id="PS50084">
    <property type="entry name" value="KH_TYPE_1"/>
    <property type="match status" value="1"/>
</dbReference>
<dbReference type="Gene3D" id="3.30.1370.10">
    <property type="entry name" value="K Homology domain, type 1"/>
    <property type="match status" value="1"/>
</dbReference>
<dbReference type="InterPro" id="IPR004087">
    <property type="entry name" value="KH_dom"/>
</dbReference>
<dbReference type="AlphaFoldDB" id="A0A7Z7LGK2"/>
<dbReference type="GO" id="GO:0000175">
    <property type="term" value="F:3'-5'-RNA exonuclease activity"/>
    <property type="evidence" value="ECO:0007669"/>
    <property type="project" value="TreeGrafter"/>
</dbReference>
<dbReference type="GO" id="GO:0003723">
    <property type="term" value="F:RNA binding"/>
    <property type="evidence" value="ECO:0007669"/>
    <property type="project" value="UniProtKB-UniRule"/>
</dbReference>
<evidence type="ECO:0000256" key="8">
    <source>
        <dbReference type="HAMAP-Rule" id="MF_01595"/>
    </source>
</evidence>
<dbReference type="Proteomes" id="UP000250796">
    <property type="component" value="Chromosome MESINF"/>
</dbReference>
<dbReference type="SUPFAM" id="SSF55666">
    <property type="entry name" value="Ribonuclease PH domain 2-like"/>
    <property type="match status" value="2"/>
</dbReference>
<evidence type="ECO:0000256" key="9">
    <source>
        <dbReference type="SAM" id="MobiDB-lite"/>
    </source>
</evidence>
<evidence type="ECO:0000256" key="2">
    <source>
        <dbReference type="ARBA" id="ARBA00022490"/>
    </source>
</evidence>
<dbReference type="CDD" id="cd02393">
    <property type="entry name" value="KH-I_PNPase"/>
    <property type="match status" value="1"/>
</dbReference>
<evidence type="ECO:0000256" key="7">
    <source>
        <dbReference type="ARBA" id="ARBA00022884"/>
    </source>
</evidence>
<dbReference type="GO" id="GO:0004654">
    <property type="term" value="F:polyribonucleotide nucleotidyltransferase activity"/>
    <property type="evidence" value="ECO:0007669"/>
    <property type="project" value="UniProtKB-UniRule"/>
</dbReference>
<comment type="similarity">
    <text evidence="1 8">Belongs to the polyribonucleotide nucleotidyltransferase family.</text>
</comment>
<protein>
    <recommendedName>
        <fullName evidence="8">Polyribonucleotide nucleotidyltransferase</fullName>
        <ecNumber evidence="8">2.7.7.8</ecNumber>
    </recommendedName>
    <alternativeName>
        <fullName evidence="8">Polynucleotide phosphorylase</fullName>
        <shortName evidence="8">PNPase</shortName>
    </alternativeName>
</protein>
<dbReference type="GO" id="GO:0005829">
    <property type="term" value="C:cytosol"/>
    <property type="evidence" value="ECO:0007669"/>
    <property type="project" value="TreeGrafter"/>
</dbReference>
<dbReference type="InterPro" id="IPR003029">
    <property type="entry name" value="S1_domain"/>
</dbReference>
<dbReference type="InterPro" id="IPR036345">
    <property type="entry name" value="ExoRNase_PH_dom2_sf"/>
</dbReference>
<dbReference type="FunFam" id="3.30.230.70:FF:000001">
    <property type="entry name" value="Polyribonucleotide nucleotidyltransferase"/>
    <property type="match status" value="1"/>
</dbReference>
<evidence type="ECO:0000313" key="11">
    <source>
        <dbReference type="EMBL" id="SSC13351.1"/>
    </source>
</evidence>
<evidence type="ECO:0000313" key="12">
    <source>
        <dbReference type="Proteomes" id="UP000250796"/>
    </source>
</evidence>
<keyword evidence="7 8" id="KW-0694">RNA-binding</keyword>
<feature type="region of interest" description="Disordered" evidence="9">
    <location>
        <begin position="727"/>
        <end position="753"/>
    </location>
</feature>
<dbReference type="PANTHER" id="PTHR11252">
    <property type="entry name" value="POLYRIBONUCLEOTIDE NUCLEOTIDYLTRANSFERASE"/>
    <property type="match status" value="1"/>
</dbReference>
<dbReference type="GO" id="GO:0000287">
    <property type="term" value="F:magnesium ion binding"/>
    <property type="evidence" value="ECO:0007669"/>
    <property type="project" value="UniProtKB-UniRule"/>
</dbReference>
<dbReference type="Pfam" id="PF00575">
    <property type="entry name" value="S1"/>
    <property type="match status" value="1"/>
</dbReference>
<dbReference type="Gene3D" id="3.30.230.70">
    <property type="entry name" value="GHMP Kinase, N-terminal domain"/>
    <property type="match status" value="2"/>
</dbReference>
<dbReference type="HAMAP" id="MF_01595">
    <property type="entry name" value="PNPase"/>
    <property type="match status" value="1"/>
</dbReference>
<keyword evidence="5 8" id="KW-0479">Metal-binding</keyword>
<feature type="binding site" evidence="8">
    <location>
        <position position="526"/>
    </location>
    <ligand>
        <name>Mg(2+)</name>
        <dbReference type="ChEBI" id="CHEBI:18420"/>
    </ligand>
</feature>
<dbReference type="SUPFAM" id="SSF50249">
    <property type="entry name" value="Nucleic acid-binding proteins"/>
    <property type="match status" value="1"/>
</dbReference>
<comment type="subcellular location">
    <subcellularLocation>
        <location evidence="8">Cytoplasm</location>
    </subcellularLocation>
</comment>
<keyword evidence="3 8" id="KW-0808">Transferase</keyword>
<dbReference type="FunFam" id="3.30.1370.10:FF:000001">
    <property type="entry name" value="Polyribonucleotide nucleotidyltransferase"/>
    <property type="match status" value="1"/>
</dbReference>
<evidence type="ECO:0000256" key="1">
    <source>
        <dbReference type="ARBA" id="ARBA00007404"/>
    </source>
</evidence>
<dbReference type="CDD" id="cd11364">
    <property type="entry name" value="RNase_PH_PNPase_2"/>
    <property type="match status" value="1"/>
</dbReference>
<dbReference type="Pfam" id="PF01138">
    <property type="entry name" value="RNase_PH"/>
    <property type="match status" value="2"/>
</dbReference>
<dbReference type="InterPro" id="IPR027408">
    <property type="entry name" value="PNPase/RNase_PH_dom_sf"/>
</dbReference>
<dbReference type="Gene3D" id="2.40.50.140">
    <property type="entry name" value="Nucleic acid-binding proteins"/>
    <property type="match status" value="1"/>
</dbReference>
<dbReference type="InterPro" id="IPR012162">
    <property type="entry name" value="PNPase"/>
</dbReference>
<dbReference type="EC" id="2.7.7.8" evidence="8"/>
<comment type="function">
    <text evidence="8">Involved in mRNA degradation. Catalyzes the phosphorolysis of single-stranded polyribonucleotides processively in the 3'- to 5'-direction.</text>
</comment>
<dbReference type="SUPFAM" id="SSF54211">
    <property type="entry name" value="Ribosomal protein S5 domain 2-like"/>
    <property type="match status" value="2"/>
</dbReference>
<dbReference type="InterPro" id="IPR004088">
    <property type="entry name" value="KH_dom_type_1"/>
</dbReference>
<evidence type="ECO:0000256" key="4">
    <source>
        <dbReference type="ARBA" id="ARBA00022695"/>
    </source>
</evidence>
<sequence>MTAPFLRGFYATVIIEYLRIEKEVLLVSYKQWEREFFGQKLVIENGKMAKQAHGAILLRYADSVLLTTVDGNEETMPGTDFLPLTVEYQEKFYAAGKIPGGFLKRENRPSDNAVLSARIIDRPIRPLFPEGMRNEVQVIVTVLSADPDNPPDIWGIMGASLALNLSEIPFEGVVAGVQVGYVDGRYVIFPSAEELKRSELDIVVAGTKHAVTMVEGEAKEVSEKTMIGALEAAHEAIKSLVAFQEEILAEFEIKKWELEIPTAPEGFLEAFGELVDRDKLAGLMLTPGKHAKDEALKEYRDQLIEDFIQKVNDRWSEEEIMENVGYLKDFYHDVEKEVMRRRIVQDDVRMDGRKHDEIRPITIELDLLPRAHGSALFTRGETQSLGIVTLGATMDEQIVDTMFEEGSKSFMLHYNFPPFSTGEVKKLRGPGRREIGHGHLAERSLKNIVPKDEDFPYTIRVVSEILESNGSSSMATVCSGSLALMAAGVPMKKHVAGVAMGMIQEPDKTVVLTDILGNEDHMGDMDFKVTGTRDGITAFQMDVKVSGVSGEIMMRALEQAKVARLKILDLMYQAIDTPRTTVSDYAPIIKTIALPYEKIGEIIGPGGKVIKKLSSDYDSTIFIDDEKSLAKIVGNDHAKLERLEKVIEAIISEAKPGQIFEGKITREEAYGFFVELAPGKTGLLHVSKMGENSKEFLKSHKLGDIIKVEVSGIDQMGKISLKLEGVEVTEEQRRERKPYPRNESRNRNERNRK</sequence>
<keyword evidence="6 8" id="KW-0460">Magnesium</keyword>
<dbReference type="KEGG" id="minf:MESINF_1907"/>
<accession>A0A7Z7LGK2</accession>
<dbReference type="InterPro" id="IPR015847">
    <property type="entry name" value="ExoRNase_PH_dom2"/>
</dbReference>
<dbReference type="Pfam" id="PF03726">
    <property type="entry name" value="PNPase"/>
    <property type="match status" value="1"/>
</dbReference>
<keyword evidence="2 8" id="KW-0963">Cytoplasm</keyword>
<feature type="binding site" evidence="8">
    <location>
        <position position="520"/>
    </location>
    <ligand>
        <name>Mg(2+)</name>
        <dbReference type="ChEBI" id="CHEBI:18420"/>
    </ligand>
</feature>
<dbReference type="Pfam" id="PF03725">
    <property type="entry name" value="RNase_PH_C"/>
    <property type="match status" value="1"/>
</dbReference>
<dbReference type="SMART" id="SM00322">
    <property type="entry name" value="KH"/>
    <property type="match status" value="1"/>
</dbReference>
<feature type="domain" description="S1 motif" evidence="10">
    <location>
        <begin position="657"/>
        <end position="724"/>
    </location>
</feature>
<keyword evidence="4 8" id="KW-0548">Nucleotidyltransferase</keyword>
<dbReference type="InterPro" id="IPR001247">
    <property type="entry name" value="ExoRNase_PH_dom1"/>
</dbReference>
<evidence type="ECO:0000256" key="3">
    <source>
        <dbReference type="ARBA" id="ARBA00022679"/>
    </source>
</evidence>
<dbReference type="GO" id="GO:0006402">
    <property type="term" value="P:mRNA catabolic process"/>
    <property type="evidence" value="ECO:0007669"/>
    <property type="project" value="UniProtKB-UniRule"/>
</dbReference>